<name>A0ABS4M788_9ACTN</name>
<proteinExistence type="predicted"/>
<reference evidence="1 2" key="1">
    <citation type="submission" date="2021-03" db="EMBL/GenBank/DDBJ databases">
        <title>Genomic Encyclopedia of Type Strains, Phase IV (KMG-IV): sequencing the most valuable type-strain genomes for metagenomic binning, comparative biology and taxonomic classification.</title>
        <authorList>
            <person name="Goeker M."/>
        </authorList>
    </citation>
    <scope>NUCLEOTIDE SEQUENCE [LARGE SCALE GENOMIC DNA]</scope>
    <source>
        <strain evidence="1 2">DSM 40499</strain>
    </source>
</reference>
<comment type="caution">
    <text evidence="1">The sequence shown here is derived from an EMBL/GenBank/DDBJ whole genome shotgun (WGS) entry which is preliminary data.</text>
</comment>
<evidence type="ECO:0000313" key="2">
    <source>
        <dbReference type="Proteomes" id="UP001519309"/>
    </source>
</evidence>
<evidence type="ECO:0000313" key="1">
    <source>
        <dbReference type="EMBL" id="MBP2055322.1"/>
    </source>
</evidence>
<sequence>MGAQYHCADSEDDDHIDDPSEVALFMPIDDLNDTDDTFLVTHHVRQRSQA</sequence>
<accession>A0ABS4M788</accession>
<keyword evidence="2" id="KW-1185">Reference proteome</keyword>
<dbReference type="RefSeq" id="WP_159400075.1">
    <property type="nucleotide sequence ID" value="NZ_CP016279.1"/>
</dbReference>
<dbReference type="Proteomes" id="UP001519309">
    <property type="component" value="Unassembled WGS sequence"/>
</dbReference>
<gene>
    <name evidence="1" type="ORF">J2Z21_008336</name>
</gene>
<protein>
    <submittedName>
        <fullName evidence="1">Uncharacterized protein</fullName>
    </submittedName>
</protein>
<organism evidence="1 2">
    <name type="scientific">Streptomyces griseochromogenes</name>
    <dbReference type="NCBI Taxonomy" id="68214"/>
    <lineage>
        <taxon>Bacteria</taxon>
        <taxon>Bacillati</taxon>
        <taxon>Actinomycetota</taxon>
        <taxon>Actinomycetes</taxon>
        <taxon>Kitasatosporales</taxon>
        <taxon>Streptomycetaceae</taxon>
        <taxon>Streptomyces</taxon>
    </lineage>
</organism>
<dbReference type="EMBL" id="JAGGLP010000028">
    <property type="protein sequence ID" value="MBP2055322.1"/>
    <property type="molecule type" value="Genomic_DNA"/>
</dbReference>